<comment type="caution">
    <text evidence="3">The sequence shown here is derived from an EMBL/GenBank/DDBJ whole genome shotgun (WGS) entry which is preliminary data.</text>
</comment>
<evidence type="ECO:0000313" key="4">
    <source>
        <dbReference type="Proteomes" id="UP000191691"/>
    </source>
</evidence>
<dbReference type="InterPro" id="IPR045394">
    <property type="entry name" value="Abhydrolase_dom"/>
</dbReference>
<name>A0A1V6Z3F0_PENNA</name>
<dbReference type="AlphaFoldDB" id="A0A1V6Z3F0"/>
<evidence type="ECO:0000259" key="2">
    <source>
        <dbReference type="Pfam" id="PF20091"/>
    </source>
</evidence>
<dbReference type="EMBL" id="MOOB01000004">
    <property type="protein sequence ID" value="OQE94167.1"/>
    <property type="molecule type" value="Genomic_DNA"/>
</dbReference>
<dbReference type="OMA" id="HADNYTI"/>
<feature type="domain" description="Alpha/beta hydrolase" evidence="2">
    <location>
        <begin position="126"/>
        <end position="544"/>
    </location>
</feature>
<reference evidence="4" key="1">
    <citation type="journal article" date="2017" name="Nat. Microbiol.">
        <title>Global analysis of biosynthetic gene clusters reveals vast potential of secondary metabolite production in Penicillium species.</title>
        <authorList>
            <person name="Nielsen J.C."/>
            <person name="Grijseels S."/>
            <person name="Prigent S."/>
            <person name="Ji B."/>
            <person name="Dainat J."/>
            <person name="Nielsen K.F."/>
            <person name="Frisvad J.C."/>
            <person name="Workman M."/>
            <person name="Nielsen J."/>
        </authorList>
    </citation>
    <scope>NUCLEOTIDE SEQUENCE [LARGE SCALE GENOMIC DNA]</scope>
    <source>
        <strain evidence="4">IBT 13039</strain>
    </source>
</reference>
<gene>
    <name evidence="3" type="ORF">PENNAL_c0004G03924</name>
</gene>
<keyword evidence="1" id="KW-0812">Transmembrane</keyword>
<accession>A0A1V6Z3F0</accession>
<dbReference type="Pfam" id="PF20091">
    <property type="entry name" value="Abhydrolase_10"/>
    <property type="match status" value="1"/>
</dbReference>
<dbReference type="STRING" id="60175.A0A1V6Z3F0"/>
<organism evidence="3 4">
    <name type="scientific">Penicillium nalgiovense</name>
    <dbReference type="NCBI Taxonomy" id="60175"/>
    <lineage>
        <taxon>Eukaryota</taxon>
        <taxon>Fungi</taxon>
        <taxon>Dikarya</taxon>
        <taxon>Ascomycota</taxon>
        <taxon>Pezizomycotina</taxon>
        <taxon>Eurotiomycetes</taxon>
        <taxon>Eurotiomycetidae</taxon>
        <taxon>Eurotiales</taxon>
        <taxon>Aspergillaceae</taxon>
        <taxon>Penicillium</taxon>
    </lineage>
</organism>
<evidence type="ECO:0000313" key="3">
    <source>
        <dbReference type="EMBL" id="OQE94167.1"/>
    </source>
</evidence>
<proteinExistence type="predicted"/>
<feature type="transmembrane region" description="Helical" evidence="1">
    <location>
        <begin position="47"/>
        <end position="70"/>
    </location>
</feature>
<protein>
    <recommendedName>
        <fullName evidence="2">Alpha/beta hydrolase domain-containing protein</fullName>
    </recommendedName>
</protein>
<sequence>MMNTCPYLWSFERVCSRCFIEGLVYLFVCRSFQPITFPPFFFDKFRVCFFLFSFFFPLPILSSSFGIPFASLQHRPTPVKPTQLFHHVSPLALHNSDEQSTSVKMASEEEREMHVRVVKPSVSFLPETETSKPVTYDLHHSDLLPVYDYVSREYLMSGVAVANSYCTRLLLRCPADPDKFSGLVVAEPSHLWGGTTIWRLISRWLMRNGHAWLEIDSQAPAAIDQIKHVDPERYKDMHFIPCRTLEEFSSNIPSFANAEELWDNYRIFKERWWAATLQSPEILVAASHALRSGHLGMKADRVVLAGLSQTADLIRKFIVESRHLRLPDGYAPFQGFMPCQCDAGNPLPDLRDAKIIEILGEFELIYIKALYGGSEAPPHRRPDSPSFRLYEVAGMSHRETRYLSMADKKRLSVVDLEGAQWTTFANSFVYHALFDAMNNWITTGVAPPRGTTIEIDKFGDIERDEYGNALAGVRTVHTDVPTAKIIDVTPQPHPHWHTGTEVPFKDVNLWALYKTVENYRRQAGEAIDRQIEAGFLLPEDAEILRRDTIEQVSF</sequence>
<keyword evidence="4" id="KW-1185">Reference proteome</keyword>
<dbReference type="Proteomes" id="UP000191691">
    <property type="component" value="Unassembled WGS sequence"/>
</dbReference>
<keyword evidence="1" id="KW-0472">Membrane</keyword>
<keyword evidence="1" id="KW-1133">Transmembrane helix</keyword>
<evidence type="ECO:0000256" key="1">
    <source>
        <dbReference type="SAM" id="Phobius"/>
    </source>
</evidence>